<dbReference type="AlphaFoldDB" id="A0A0M0K889"/>
<dbReference type="PANTHER" id="PTHR12131">
    <property type="entry name" value="ATP-DEPENDENT RNA AND DNA HELICASE"/>
    <property type="match status" value="1"/>
</dbReference>
<dbReference type="OrthoDB" id="64767at2759"/>
<feature type="compositionally biased region" description="Pro residues" evidence="5">
    <location>
        <begin position="408"/>
        <end position="422"/>
    </location>
</feature>
<dbReference type="GO" id="GO:0055087">
    <property type="term" value="C:Ski complex"/>
    <property type="evidence" value="ECO:0007669"/>
    <property type="project" value="TreeGrafter"/>
</dbReference>
<protein>
    <submittedName>
        <fullName evidence="7">Antiviral helicase</fullName>
    </submittedName>
</protein>
<dbReference type="GO" id="GO:0016787">
    <property type="term" value="F:hydrolase activity"/>
    <property type="evidence" value="ECO:0007669"/>
    <property type="project" value="UniProtKB-KW"/>
</dbReference>
<dbReference type="InterPro" id="IPR050699">
    <property type="entry name" value="RNA-DNA_Helicase"/>
</dbReference>
<dbReference type="Gene3D" id="3.40.50.300">
    <property type="entry name" value="P-loop containing nucleotide triphosphate hydrolases"/>
    <property type="match status" value="1"/>
</dbReference>
<name>A0A0M0K889_9EUKA</name>
<dbReference type="CDD" id="cd18795">
    <property type="entry name" value="SF2_C_Ski2"/>
    <property type="match status" value="1"/>
</dbReference>
<dbReference type="InterPro" id="IPR001650">
    <property type="entry name" value="Helicase_C-like"/>
</dbReference>
<proteinExistence type="predicted"/>
<dbReference type="Pfam" id="PF00271">
    <property type="entry name" value="Helicase_C"/>
    <property type="match status" value="1"/>
</dbReference>
<dbReference type="GO" id="GO:0070478">
    <property type="term" value="P:nuclear-transcribed mRNA catabolic process, 3'-5' exonucleolytic nonsense-mediated decay"/>
    <property type="evidence" value="ECO:0007669"/>
    <property type="project" value="TreeGrafter"/>
</dbReference>
<dbReference type="InterPro" id="IPR027417">
    <property type="entry name" value="P-loop_NTPase"/>
</dbReference>
<accession>A0A0M0K889</accession>
<reference evidence="8" key="1">
    <citation type="journal article" date="2015" name="PLoS Genet.">
        <title>Genome Sequence and Transcriptome Analyses of Chrysochromulina tobin: Metabolic Tools for Enhanced Algal Fitness in the Prominent Order Prymnesiales (Haptophyceae).</title>
        <authorList>
            <person name="Hovde B.T."/>
            <person name="Deodato C.R."/>
            <person name="Hunsperger H.M."/>
            <person name="Ryken S.A."/>
            <person name="Yost W."/>
            <person name="Jha R.K."/>
            <person name="Patterson J."/>
            <person name="Monnat R.J. Jr."/>
            <person name="Barlow S.B."/>
            <person name="Starkenburg S.R."/>
            <person name="Cattolico R.A."/>
        </authorList>
    </citation>
    <scope>NUCLEOTIDE SEQUENCE</scope>
    <source>
        <strain evidence="8">CCMP291</strain>
    </source>
</reference>
<dbReference type="SMART" id="SM00490">
    <property type="entry name" value="HELICc"/>
    <property type="match status" value="1"/>
</dbReference>
<keyword evidence="2" id="KW-0378">Hydrolase</keyword>
<evidence type="ECO:0000313" key="8">
    <source>
        <dbReference type="Proteomes" id="UP000037460"/>
    </source>
</evidence>
<keyword evidence="8" id="KW-1185">Reference proteome</keyword>
<dbReference type="Proteomes" id="UP000037460">
    <property type="component" value="Unassembled WGS sequence"/>
</dbReference>
<evidence type="ECO:0000256" key="2">
    <source>
        <dbReference type="ARBA" id="ARBA00022801"/>
    </source>
</evidence>
<dbReference type="SUPFAM" id="SSF52540">
    <property type="entry name" value="P-loop containing nucleoside triphosphate hydrolases"/>
    <property type="match status" value="1"/>
</dbReference>
<evidence type="ECO:0000313" key="7">
    <source>
        <dbReference type="EMBL" id="KOO35004.1"/>
    </source>
</evidence>
<comment type="caution">
    <text evidence="7">The sequence shown here is derived from an EMBL/GenBank/DDBJ whole genome shotgun (WGS) entry which is preliminary data.</text>
</comment>
<keyword evidence="4" id="KW-0067">ATP-binding</keyword>
<dbReference type="GO" id="GO:0004386">
    <property type="term" value="F:helicase activity"/>
    <property type="evidence" value="ECO:0007669"/>
    <property type="project" value="UniProtKB-KW"/>
</dbReference>
<dbReference type="PANTHER" id="PTHR12131:SF1">
    <property type="entry name" value="ATP-DEPENDENT RNA HELICASE SUPV3L1, MITOCHONDRIAL-RELATED"/>
    <property type="match status" value="1"/>
</dbReference>
<evidence type="ECO:0000259" key="6">
    <source>
        <dbReference type="PROSITE" id="PS51194"/>
    </source>
</evidence>
<feature type="compositionally biased region" description="Low complexity" evidence="5">
    <location>
        <begin position="423"/>
        <end position="451"/>
    </location>
</feature>
<evidence type="ECO:0000256" key="1">
    <source>
        <dbReference type="ARBA" id="ARBA00022741"/>
    </source>
</evidence>
<dbReference type="PROSITE" id="PS51194">
    <property type="entry name" value="HELICASE_CTER"/>
    <property type="match status" value="1"/>
</dbReference>
<feature type="domain" description="Helicase C-terminal" evidence="6">
    <location>
        <begin position="30"/>
        <end position="197"/>
    </location>
</feature>
<feature type="non-terminal residue" evidence="7">
    <location>
        <position position="503"/>
    </location>
</feature>
<keyword evidence="1" id="KW-0547">Nucleotide-binding</keyword>
<dbReference type="EMBL" id="JWZX01001015">
    <property type="protein sequence ID" value="KOO35004.1"/>
    <property type="molecule type" value="Genomic_DNA"/>
</dbReference>
<evidence type="ECO:0000256" key="3">
    <source>
        <dbReference type="ARBA" id="ARBA00022806"/>
    </source>
</evidence>
<dbReference type="GO" id="GO:0005524">
    <property type="term" value="F:ATP binding"/>
    <property type="evidence" value="ECO:0007669"/>
    <property type="project" value="UniProtKB-KW"/>
</dbReference>
<keyword evidence="3 7" id="KW-0347">Helicase</keyword>
<evidence type="ECO:0000256" key="4">
    <source>
        <dbReference type="ARBA" id="ARBA00022840"/>
    </source>
</evidence>
<organism evidence="7 8">
    <name type="scientific">Chrysochromulina tobinii</name>
    <dbReference type="NCBI Taxonomy" id="1460289"/>
    <lineage>
        <taxon>Eukaryota</taxon>
        <taxon>Haptista</taxon>
        <taxon>Haptophyta</taxon>
        <taxon>Prymnesiophyceae</taxon>
        <taxon>Prymnesiales</taxon>
        <taxon>Chrysochromulinaceae</taxon>
        <taxon>Chrysochromulina</taxon>
    </lineage>
</organism>
<sequence>MLQRENLLPAVVFSFSKARCDEIAFGLAGRLHQLSSVAESAEVGTFFDACLERIRPEERSLPQLVRAKELLLCGVGVHHSGMLPLVREIVEMLFSRNLLKVLFATETFAIGVNMPARSVIFNGVRKNDGRSFRELWAGEYTQMSGRAGRRGIDAHGIVIIAGDELIDPSRLEAIILGQPPKLVSQFGMTYSMLLNLIRSPDRTSYAQMISQSFASYRARTASAQLHSARARLEAQLAALPLPTPTPRRALLRAADDAEMASSTISRGAADAEMASSTISRGAADADAAVESGGGGTVTIERQDERATLATYYDLLEAATNTALDLIRAARSLPGGGRRLLPSGRVVVTRDVGDARDGAVVRPRLALLLTAMTEDLPPPPPHASPQTLPVLGGPLPHATREEEEEAASPPVPQVPPPEPPSVPPRASSAPASMPAAPTTAATGTADAATEATKPAAAARLRCLIASQENGASPHPLDGFGVAPRVHARPPWRPPTRLACGSGAV</sequence>
<gene>
    <name evidence="7" type="ORF">Ctob_008420</name>
</gene>
<feature type="region of interest" description="Disordered" evidence="5">
    <location>
        <begin position="372"/>
        <end position="451"/>
    </location>
</feature>
<evidence type="ECO:0000256" key="5">
    <source>
        <dbReference type="SAM" id="MobiDB-lite"/>
    </source>
</evidence>